<dbReference type="EMBL" id="QRDJ01000008">
    <property type="protein sequence ID" value="REC94276.1"/>
    <property type="molecule type" value="Genomic_DNA"/>
</dbReference>
<keyword evidence="3 5" id="KW-1133">Transmembrane helix</keyword>
<dbReference type="PANTHER" id="PTHR37422">
    <property type="entry name" value="TEICHURONIC ACID BIOSYNTHESIS PROTEIN TUAE"/>
    <property type="match status" value="1"/>
</dbReference>
<accession>A0A3D9DU41</accession>
<evidence type="ECO:0000256" key="3">
    <source>
        <dbReference type="ARBA" id="ARBA00022989"/>
    </source>
</evidence>
<dbReference type="AlphaFoldDB" id="A0A3D9DU41"/>
<evidence type="ECO:0000313" key="7">
    <source>
        <dbReference type="EMBL" id="REC94276.1"/>
    </source>
</evidence>
<evidence type="ECO:0000313" key="8">
    <source>
        <dbReference type="Proteomes" id="UP000256334"/>
    </source>
</evidence>
<feature type="transmembrane region" description="Helical" evidence="5">
    <location>
        <begin position="109"/>
        <end position="139"/>
    </location>
</feature>
<dbReference type="OrthoDB" id="8576060at2"/>
<feature type="transmembrane region" description="Helical" evidence="5">
    <location>
        <begin position="69"/>
        <end position="88"/>
    </location>
</feature>
<proteinExistence type="predicted"/>
<dbReference type="GO" id="GO:0016020">
    <property type="term" value="C:membrane"/>
    <property type="evidence" value="ECO:0007669"/>
    <property type="project" value="UniProtKB-SubCell"/>
</dbReference>
<feature type="transmembrane region" description="Helical" evidence="5">
    <location>
        <begin position="202"/>
        <end position="221"/>
    </location>
</feature>
<comment type="caution">
    <text evidence="7">The sequence shown here is derived from an EMBL/GenBank/DDBJ whole genome shotgun (WGS) entry which is preliminary data.</text>
</comment>
<sequence>MVNTASFPVWSHSTTTRWCHRIGIAALLLYMFTWVLSLDVSRSLEPLLMLTYLIALLVQPQRLQSFRDPLWLLFGLWLALQLITLPPAMAMFPDYAEDQIKSMRGLSKVFLILPIAWLMAGSTRIALWTLSALIVGMMVGSMLTGESPATLAHYIEAGTRPTLGFKNWQHAGVCAGVILIAQACFGWRFFIQTDDWSPWQRWLTRALFVLVAFWALTAWAITMTRSAWLGIGVVSLVALAGLLVLLAKGHLNSATAKKRIAWALTLSVLAILLMGLLFGSQVVSRILVEHNVLLEILDGDLSNVPPSSIGFRIHAWHYALQLIAEQPWFGWGPKSHIPLLLQSTNPVESTTLGAISARHNLTHFHSSYFTVLVANGITGFTVFLATVVTIGVSAYRSWRRGDMPSDVMIFLSLFFIFWAIVNLFESYMAYRTGVYVIGAVGGMAYTYSMRRRLGHHIQWQNQH</sequence>
<feature type="domain" description="O-antigen ligase-related" evidence="6">
    <location>
        <begin position="211"/>
        <end position="384"/>
    </location>
</feature>
<feature type="transmembrane region" description="Helical" evidence="5">
    <location>
        <begin position="430"/>
        <end position="448"/>
    </location>
</feature>
<evidence type="ECO:0000256" key="5">
    <source>
        <dbReference type="SAM" id="Phobius"/>
    </source>
</evidence>
<feature type="transmembrane region" description="Helical" evidence="5">
    <location>
        <begin position="368"/>
        <end position="395"/>
    </location>
</feature>
<comment type="subcellular location">
    <subcellularLocation>
        <location evidence="1">Membrane</location>
        <topology evidence="1">Multi-pass membrane protein</topology>
    </subcellularLocation>
</comment>
<feature type="transmembrane region" description="Helical" evidence="5">
    <location>
        <begin position="168"/>
        <end position="190"/>
    </location>
</feature>
<protein>
    <submittedName>
        <fullName evidence="7">O-antigen ligase-like membrane protein</fullName>
    </submittedName>
</protein>
<dbReference type="InterPro" id="IPR051533">
    <property type="entry name" value="WaaL-like"/>
</dbReference>
<dbReference type="GO" id="GO:0016874">
    <property type="term" value="F:ligase activity"/>
    <property type="evidence" value="ECO:0007669"/>
    <property type="project" value="UniProtKB-KW"/>
</dbReference>
<evidence type="ECO:0000259" key="6">
    <source>
        <dbReference type="Pfam" id="PF04932"/>
    </source>
</evidence>
<organism evidence="7 8">
    <name type="scientific">Kushneria indalinina DSM 14324</name>
    <dbReference type="NCBI Taxonomy" id="1122140"/>
    <lineage>
        <taxon>Bacteria</taxon>
        <taxon>Pseudomonadati</taxon>
        <taxon>Pseudomonadota</taxon>
        <taxon>Gammaproteobacteria</taxon>
        <taxon>Oceanospirillales</taxon>
        <taxon>Halomonadaceae</taxon>
        <taxon>Kushneria</taxon>
    </lineage>
</organism>
<dbReference type="InterPro" id="IPR007016">
    <property type="entry name" value="O-antigen_ligase-rel_domated"/>
</dbReference>
<evidence type="ECO:0000256" key="2">
    <source>
        <dbReference type="ARBA" id="ARBA00022692"/>
    </source>
</evidence>
<keyword evidence="4 5" id="KW-0472">Membrane</keyword>
<keyword evidence="7" id="KW-0436">Ligase</keyword>
<gene>
    <name evidence="7" type="ORF">C8D72_2647</name>
</gene>
<keyword evidence="8" id="KW-1185">Reference proteome</keyword>
<feature type="transmembrane region" description="Helical" evidence="5">
    <location>
        <begin position="259"/>
        <end position="278"/>
    </location>
</feature>
<keyword evidence="2 5" id="KW-0812">Transmembrane</keyword>
<feature type="transmembrane region" description="Helical" evidence="5">
    <location>
        <begin position="20"/>
        <end position="40"/>
    </location>
</feature>
<dbReference type="RefSeq" id="WP_115854860.1">
    <property type="nucleotide sequence ID" value="NZ_QRDJ01000008.1"/>
</dbReference>
<evidence type="ECO:0000256" key="1">
    <source>
        <dbReference type="ARBA" id="ARBA00004141"/>
    </source>
</evidence>
<reference evidence="7 8" key="1">
    <citation type="submission" date="2018-07" db="EMBL/GenBank/DDBJ databases">
        <title>Genomic Encyclopedia of Type Strains, Phase IV (KMG-IV): sequencing the most valuable type-strain genomes for metagenomic binning, comparative biology and taxonomic classification.</title>
        <authorList>
            <person name="Goeker M."/>
        </authorList>
    </citation>
    <scope>NUCLEOTIDE SEQUENCE [LARGE SCALE GENOMIC DNA]</scope>
    <source>
        <strain evidence="7 8">DSM 14324</strain>
    </source>
</reference>
<feature type="transmembrane region" description="Helical" evidence="5">
    <location>
        <begin position="227"/>
        <end position="247"/>
    </location>
</feature>
<name>A0A3D9DU41_9GAMM</name>
<feature type="transmembrane region" description="Helical" evidence="5">
    <location>
        <begin position="407"/>
        <end position="424"/>
    </location>
</feature>
<evidence type="ECO:0000256" key="4">
    <source>
        <dbReference type="ARBA" id="ARBA00023136"/>
    </source>
</evidence>
<dbReference type="Pfam" id="PF04932">
    <property type="entry name" value="Wzy_C"/>
    <property type="match status" value="1"/>
</dbReference>
<dbReference type="PANTHER" id="PTHR37422:SF13">
    <property type="entry name" value="LIPOPOLYSACCHARIDE BIOSYNTHESIS PROTEIN PA4999-RELATED"/>
    <property type="match status" value="1"/>
</dbReference>
<dbReference type="Proteomes" id="UP000256334">
    <property type="component" value="Unassembled WGS sequence"/>
</dbReference>